<feature type="domain" description="ATP-grasp" evidence="19">
    <location>
        <begin position="148"/>
        <end position="345"/>
    </location>
</feature>
<dbReference type="PROSITE" id="PS00188">
    <property type="entry name" value="BIOTIN"/>
    <property type="match status" value="1"/>
</dbReference>
<feature type="domain" description="Biotin carboxylation" evidence="20">
    <location>
        <begin position="29"/>
        <end position="479"/>
    </location>
</feature>
<dbReference type="PROSITE" id="PS00866">
    <property type="entry name" value="CPSASE_1"/>
    <property type="match status" value="1"/>
</dbReference>
<comment type="catalytic activity">
    <reaction evidence="16">
        <text>propanoyl-CoA + hydrogencarbonate + ATP = (S)-methylmalonyl-CoA + ADP + phosphate + H(+)</text>
        <dbReference type="Rhea" id="RHEA:23720"/>
        <dbReference type="ChEBI" id="CHEBI:15378"/>
        <dbReference type="ChEBI" id="CHEBI:17544"/>
        <dbReference type="ChEBI" id="CHEBI:30616"/>
        <dbReference type="ChEBI" id="CHEBI:43474"/>
        <dbReference type="ChEBI" id="CHEBI:57327"/>
        <dbReference type="ChEBI" id="CHEBI:57392"/>
        <dbReference type="ChEBI" id="CHEBI:456216"/>
        <dbReference type="EC" id="6.4.1.3"/>
    </reaction>
    <physiologicalReaction direction="left-to-right" evidence="16">
        <dbReference type="Rhea" id="RHEA:23721"/>
    </physiologicalReaction>
</comment>
<dbReference type="InterPro" id="IPR005482">
    <property type="entry name" value="Biotin_COase_C"/>
</dbReference>
<dbReference type="InterPro" id="IPR011764">
    <property type="entry name" value="Biotin_carboxylation_dom"/>
</dbReference>
<keyword evidence="6" id="KW-0479">Metal-binding</keyword>
<dbReference type="InterPro" id="IPR005481">
    <property type="entry name" value="BC-like_N"/>
</dbReference>
<keyword evidence="7 17" id="KW-0547">Nucleotide-binding</keyword>
<keyword evidence="15" id="KW-0092">Biotin</keyword>
<evidence type="ECO:0000256" key="13">
    <source>
        <dbReference type="ARBA" id="ARBA00023128"/>
    </source>
</evidence>
<evidence type="ECO:0000259" key="18">
    <source>
        <dbReference type="PROSITE" id="PS50968"/>
    </source>
</evidence>
<dbReference type="GO" id="GO:0016042">
    <property type="term" value="P:lipid catabolic process"/>
    <property type="evidence" value="ECO:0007669"/>
    <property type="project" value="UniProtKB-KW"/>
</dbReference>
<evidence type="ECO:0000256" key="14">
    <source>
        <dbReference type="ARBA" id="ARBA00023211"/>
    </source>
</evidence>
<evidence type="ECO:0000256" key="4">
    <source>
        <dbReference type="ARBA" id="ARBA00013050"/>
    </source>
</evidence>
<dbReference type="PANTHER" id="PTHR18866:SF33">
    <property type="entry name" value="METHYLCROTONOYL-COA CARBOXYLASE SUBUNIT ALPHA, MITOCHONDRIAL-RELATED"/>
    <property type="match status" value="1"/>
</dbReference>
<evidence type="ECO:0000259" key="19">
    <source>
        <dbReference type="PROSITE" id="PS50975"/>
    </source>
</evidence>
<dbReference type="InterPro" id="IPR011761">
    <property type="entry name" value="ATP-grasp"/>
</dbReference>
<proteinExistence type="predicted"/>
<dbReference type="InterPro" id="IPR000089">
    <property type="entry name" value="Biotin_lipoyl"/>
</dbReference>
<dbReference type="FunFam" id="3.40.50.20:FF:000010">
    <property type="entry name" value="Propionyl-CoA carboxylase subunit alpha"/>
    <property type="match status" value="1"/>
</dbReference>
<evidence type="ECO:0000256" key="16">
    <source>
        <dbReference type="ARBA" id="ARBA00049495"/>
    </source>
</evidence>
<dbReference type="UniPathway" id="UPA00945">
    <property type="reaction ID" value="UER00908"/>
</dbReference>
<dbReference type="FunFam" id="2.40.50.100:FF:000003">
    <property type="entry name" value="Acetyl-CoA carboxylase biotin carboxyl carrier protein"/>
    <property type="match status" value="1"/>
</dbReference>
<dbReference type="PROSITE" id="PS50979">
    <property type="entry name" value="BC"/>
    <property type="match status" value="1"/>
</dbReference>
<dbReference type="InterPro" id="IPR011054">
    <property type="entry name" value="Rudment_hybrid_motif"/>
</dbReference>
<dbReference type="EMBL" id="HBHK01010625">
    <property type="protein sequence ID" value="CAD9679695.1"/>
    <property type="molecule type" value="Transcribed_RNA"/>
</dbReference>
<dbReference type="InterPro" id="IPR050856">
    <property type="entry name" value="Biotin_carboxylase_complex"/>
</dbReference>
<evidence type="ECO:0000256" key="6">
    <source>
        <dbReference type="ARBA" id="ARBA00022723"/>
    </source>
</evidence>
<dbReference type="InterPro" id="IPR016185">
    <property type="entry name" value="PreATP-grasp_dom_sf"/>
</dbReference>
<dbReference type="Gene3D" id="2.40.50.100">
    <property type="match status" value="1"/>
</dbReference>
<reference evidence="21" key="1">
    <citation type="submission" date="2021-01" db="EMBL/GenBank/DDBJ databases">
        <authorList>
            <person name="Corre E."/>
            <person name="Pelletier E."/>
            <person name="Niang G."/>
            <person name="Scheremetjew M."/>
            <person name="Finn R."/>
            <person name="Kale V."/>
            <person name="Holt S."/>
            <person name="Cochrane G."/>
            <person name="Meng A."/>
            <person name="Brown T."/>
            <person name="Cohen L."/>
        </authorList>
    </citation>
    <scope>NUCLEOTIDE SEQUENCE</scope>
    <source>
        <strain evidence="21">NY070348D</strain>
    </source>
</reference>
<feature type="domain" description="Lipoyl-binding" evidence="18">
    <location>
        <begin position="626"/>
        <end position="701"/>
    </location>
</feature>
<dbReference type="FunFam" id="3.30.470.20:FF:000028">
    <property type="entry name" value="Methylcrotonoyl-CoA carboxylase subunit alpha, mitochondrial"/>
    <property type="match status" value="1"/>
</dbReference>
<dbReference type="Pfam" id="PF00289">
    <property type="entry name" value="Biotin_carb_N"/>
    <property type="match status" value="1"/>
</dbReference>
<dbReference type="GO" id="GO:0005524">
    <property type="term" value="F:ATP binding"/>
    <property type="evidence" value="ECO:0007669"/>
    <property type="project" value="UniProtKB-UniRule"/>
</dbReference>
<keyword evidence="12" id="KW-0443">Lipid metabolism</keyword>
<evidence type="ECO:0000256" key="5">
    <source>
        <dbReference type="ARBA" id="ARBA00022598"/>
    </source>
</evidence>
<evidence type="ECO:0000313" key="21">
    <source>
        <dbReference type="EMBL" id="CAD9679695.1"/>
    </source>
</evidence>
<dbReference type="Gene3D" id="3.30.470.20">
    <property type="entry name" value="ATP-grasp fold, B domain"/>
    <property type="match status" value="1"/>
</dbReference>
<dbReference type="InterPro" id="IPR005479">
    <property type="entry name" value="CPAse_ATP-bd"/>
</dbReference>
<keyword evidence="9" id="KW-0460">Magnesium</keyword>
<evidence type="ECO:0000256" key="11">
    <source>
        <dbReference type="ARBA" id="ARBA00022963"/>
    </source>
</evidence>
<dbReference type="Pfam" id="PF02786">
    <property type="entry name" value="CPSase_L_D2"/>
    <property type="match status" value="1"/>
</dbReference>
<dbReference type="EC" id="6.4.1.3" evidence="4"/>
<dbReference type="InterPro" id="IPR011053">
    <property type="entry name" value="Single_hybrid_motif"/>
</dbReference>
<dbReference type="GO" id="GO:0005759">
    <property type="term" value="C:mitochondrial matrix"/>
    <property type="evidence" value="ECO:0007669"/>
    <property type="project" value="UniProtKB-SubCell"/>
</dbReference>
<evidence type="ECO:0000256" key="10">
    <source>
        <dbReference type="ARBA" id="ARBA00022946"/>
    </source>
</evidence>
<dbReference type="CDD" id="cd06850">
    <property type="entry name" value="biotinyl_domain"/>
    <property type="match status" value="1"/>
</dbReference>
<evidence type="ECO:0000256" key="3">
    <source>
        <dbReference type="ARBA" id="ARBA00005060"/>
    </source>
</evidence>
<sequence>MMRVGANPSAWMIARSFQVRNMSGTSEKLFSKILIANRGEIACRVMKTAKRLGIKTVAVYSEPDSQAMHVKMADEAYCIGPAASTKSYLNIEKIMDVIKQSGAEAVHPGYGFLSENAVFAEELEANGVAFIGPGSKAIVAMGDKIESKRLAIEAGVSTVPGDSHVVKEDEQIIRIANEIGYPVMIKASAGGGGKGMRIAHNDAEALEGFKLSTEEAKSSFGDDRIFIEKFIVEPRHIEIQLIADSHGNVAALPERECSIQRRNQKVLEESPSPFLDPETRRRMQDEAIQLAKAVDYKSAGTVEFLADQNKNFYFLEMNTRLQVEHPVSELVSGIDLVEQMIRVAAGHTLPQDILDRDRPIRGWAHEARVYAEDPFRGFLPSTGRLTTYEQPEEDIVDGVRVDTGVSQGSEISMFYDPMISKLVTHGKTRDEALDRLALALDNYVIKGLGHNLNFLRDVTRNTKFRSGRINTNFIPEEYPEGFSGVQLTPREEMTMALMAGLLQAYYMETIVSSIEGQTREPDPSGDVIVTLGGGKSYQIHLGHENIKVSDVDGHVLEEFDSNEFGHFDFTIGKTIIRADFGKGEQHVAQLLQRLPQGYRLQYCGAIQDVSVYSPREYELSKHMLPKPEIDTAKWLLSPMPGALISVECNVGDKIYAGQELCIVEAMKMQNVLRAEKDGIVKRVHASAGDTLAVDQEIVEFE</sequence>
<dbReference type="SMART" id="SM00878">
    <property type="entry name" value="Biotin_carb_C"/>
    <property type="match status" value="1"/>
</dbReference>
<dbReference type="PANTHER" id="PTHR18866">
    <property type="entry name" value="CARBOXYLASE:PYRUVATE/ACETYL-COA/PROPIONYL-COA CARBOXYLASE"/>
    <property type="match status" value="1"/>
</dbReference>
<dbReference type="Pfam" id="PF18140">
    <property type="entry name" value="PCC_BT"/>
    <property type="match status" value="1"/>
</dbReference>
<evidence type="ECO:0000256" key="1">
    <source>
        <dbReference type="ARBA" id="ARBA00001953"/>
    </source>
</evidence>
<dbReference type="PROSITE" id="PS50968">
    <property type="entry name" value="BIOTINYL_LIPOYL"/>
    <property type="match status" value="1"/>
</dbReference>
<evidence type="ECO:0000259" key="20">
    <source>
        <dbReference type="PROSITE" id="PS50979"/>
    </source>
</evidence>
<evidence type="ECO:0000256" key="7">
    <source>
        <dbReference type="ARBA" id="ARBA00022741"/>
    </source>
</evidence>
<evidence type="ECO:0000256" key="15">
    <source>
        <dbReference type="ARBA" id="ARBA00023267"/>
    </source>
</evidence>
<dbReference type="GO" id="GO:0004658">
    <property type="term" value="F:propionyl-CoA carboxylase activity"/>
    <property type="evidence" value="ECO:0007669"/>
    <property type="project" value="UniProtKB-EC"/>
</dbReference>
<dbReference type="GO" id="GO:0046872">
    <property type="term" value="F:metal ion binding"/>
    <property type="evidence" value="ECO:0007669"/>
    <property type="project" value="UniProtKB-KW"/>
</dbReference>
<dbReference type="Pfam" id="PF00364">
    <property type="entry name" value="Biotin_lipoyl"/>
    <property type="match status" value="1"/>
</dbReference>
<keyword evidence="14" id="KW-0464">Manganese</keyword>
<dbReference type="FunFam" id="3.30.1490.20:FF:000003">
    <property type="entry name" value="acetyl-CoA carboxylase isoform X1"/>
    <property type="match status" value="1"/>
</dbReference>
<evidence type="ECO:0000256" key="8">
    <source>
        <dbReference type="ARBA" id="ARBA00022840"/>
    </source>
</evidence>
<dbReference type="SUPFAM" id="SSF51246">
    <property type="entry name" value="Rudiment single hybrid motif"/>
    <property type="match status" value="1"/>
</dbReference>
<dbReference type="PROSITE" id="PS00867">
    <property type="entry name" value="CPSASE_2"/>
    <property type="match status" value="1"/>
</dbReference>
<keyword evidence="8 17" id="KW-0067">ATP-binding</keyword>
<dbReference type="SUPFAM" id="SSF52440">
    <property type="entry name" value="PreATP-grasp domain"/>
    <property type="match status" value="1"/>
</dbReference>
<comment type="subcellular location">
    <subcellularLocation>
        <location evidence="2">Mitochondrion matrix</location>
    </subcellularLocation>
</comment>
<evidence type="ECO:0000256" key="17">
    <source>
        <dbReference type="PROSITE-ProRule" id="PRU00409"/>
    </source>
</evidence>
<keyword evidence="5" id="KW-0436">Ligase</keyword>
<evidence type="ECO:0000256" key="2">
    <source>
        <dbReference type="ARBA" id="ARBA00004305"/>
    </source>
</evidence>
<evidence type="ECO:0000256" key="12">
    <source>
        <dbReference type="ARBA" id="ARBA00023098"/>
    </source>
</evidence>
<organism evidence="21">
    <name type="scientific">Mucochytrium quahogii</name>
    <dbReference type="NCBI Taxonomy" id="96639"/>
    <lineage>
        <taxon>Eukaryota</taxon>
        <taxon>Sar</taxon>
        <taxon>Stramenopiles</taxon>
        <taxon>Bigyra</taxon>
        <taxon>Labyrinthulomycetes</taxon>
        <taxon>Thraustochytrida</taxon>
        <taxon>Thraustochytriidae</taxon>
        <taxon>Mucochytrium</taxon>
    </lineage>
</organism>
<name>A0A7S2WD42_9STRA</name>
<evidence type="ECO:0000256" key="9">
    <source>
        <dbReference type="ARBA" id="ARBA00022842"/>
    </source>
</evidence>
<dbReference type="AlphaFoldDB" id="A0A7S2WD42"/>
<dbReference type="Pfam" id="PF02785">
    <property type="entry name" value="Biotin_carb_C"/>
    <property type="match status" value="1"/>
</dbReference>
<keyword evidence="10" id="KW-0809">Transit peptide</keyword>
<keyword evidence="13" id="KW-0496">Mitochondrion</keyword>
<dbReference type="InterPro" id="IPR001882">
    <property type="entry name" value="Biotin_BS"/>
</dbReference>
<dbReference type="SUPFAM" id="SSF51230">
    <property type="entry name" value="Single hybrid motif"/>
    <property type="match status" value="1"/>
</dbReference>
<comment type="pathway">
    <text evidence="3">Metabolic intermediate metabolism; propanoyl-CoA degradation; succinyl-CoA from propanoyl-CoA: step 1/3.</text>
</comment>
<protein>
    <recommendedName>
        <fullName evidence="4">propionyl-CoA carboxylase</fullName>
        <ecNumber evidence="4">6.4.1.3</ecNumber>
    </recommendedName>
</protein>
<dbReference type="PROSITE" id="PS50975">
    <property type="entry name" value="ATP_GRASP"/>
    <property type="match status" value="1"/>
</dbReference>
<keyword evidence="11" id="KW-0442">Lipid degradation</keyword>
<gene>
    <name evidence="21" type="ORF">QSP1433_LOCUS6650</name>
</gene>
<accession>A0A7S2WD42</accession>
<dbReference type="InterPro" id="IPR041265">
    <property type="entry name" value="PCC_BT"/>
</dbReference>
<dbReference type="SUPFAM" id="SSF56059">
    <property type="entry name" value="Glutathione synthetase ATP-binding domain-like"/>
    <property type="match status" value="1"/>
</dbReference>
<comment type="cofactor">
    <cofactor evidence="1">
        <name>biotin</name>
        <dbReference type="ChEBI" id="CHEBI:57586"/>
    </cofactor>
</comment>
<dbReference type="Gene3D" id="3.30.700.30">
    <property type="match status" value="1"/>
</dbReference>